<evidence type="ECO:0008006" key="3">
    <source>
        <dbReference type="Google" id="ProtNLM"/>
    </source>
</evidence>
<name>A0A7W8MTG0_9BACT</name>
<evidence type="ECO:0000313" key="1">
    <source>
        <dbReference type="EMBL" id="MBB5318790.1"/>
    </source>
</evidence>
<dbReference type="EMBL" id="JACHDY010000005">
    <property type="protein sequence ID" value="MBB5318790.1"/>
    <property type="molecule type" value="Genomic_DNA"/>
</dbReference>
<comment type="caution">
    <text evidence="1">The sequence shown here is derived from an EMBL/GenBank/DDBJ whole genome shotgun (WGS) entry which is preliminary data.</text>
</comment>
<keyword evidence="2" id="KW-1185">Reference proteome</keyword>
<sequence>MSQVLHPYFCLSGKFDPNEITRLLEIQPSRVKRIGDPGPPDAIGPRLGAEWCWQPEDDDSDHVGDQLAYLAGALSLKRERVADLSKKFFGTFHVYNQVSGINRDWFLSADTLRRIADLHVDIECENIRVTQDEEVRNDVR</sequence>
<dbReference type="AlphaFoldDB" id="A0A7W8MTG0"/>
<accession>A0A7W8MTG0</accession>
<evidence type="ECO:0000313" key="2">
    <source>
        <dbReference type="Proteomes" id="UP000568106"/>
    </source>
</evidence>
<organism evidence="1 2">
    <name type="scientific">Tunturiibacter empetritectus</name>
    <dbReference type="NCBI Taxonomy" id="3069691"/>
    <lineage>
        <taxon>Bacteria</taxon>
        <taxon>Pseudomonadati</taxon>
        <taxon>Acidobacteriota</taxon>
        <taxon>Terriglobia</taxon>
        <taxon>Terriglobales</taxon>
        <taxon>Acidobacteriaceae</taxon>
        <taxon>Tunturiibacter</taxon>
    </lineage>
</organism>
<dbReference type="Proteomes" id="UP000568106">
    <property type="component" value="Unassembled WGS sequence"/>
</dbReference>
<proteinExistence type="predicted"/>
<dbReference type="InterPro" id="IPR025459">
    <property type="entry name" value="DUF4279"/>
</dbReference>
<reference evidence="1" key="1">
    <citation type="submission" date="2020-08" db="EMBL/GenBank/DDBJ databases">
        <title>Genomic Encyclopedia of Type Strains, Phase IV (KMG-V): Genome sequencing to study the core and pangenomes of soil and plant-associated prokaryotes.</title>
        <authorList>
            <person name="Whitman W."/>
        </authorList>
    </citation>
    <scope>NUCLEOTIDE SEQUENCE [LARGE SCALE GENOMIC DNA]</scope>
    <source>
        <strain evidence="1">M8UP27</strain>
    </source>
</reference>
<dbReference type="Pfam" id="PF14106">
    <property type="entry name" value="DUF4279"/>
    <property type="match status" value="1"/>
</dbReference>
<gene>
    <name evidence="1" type="ORF">HDF09_003489</name>
</gene>
<protein>
    <recommendedName>
        <fullName evidence="3">DUF4279 domain-containing protein</fullName>
    </recommendedName>
</protein>